<comment type="caution">
    <text evidence="2">The sequence shown here is derived from an EMBL/GenBank/DDBJ whole genome shotgun (WGS) entry which is preliminary data.</text>
</comment>
<keyword evidence="1" id="KW-0812">Transmembrane</keyword>
<evidence type="ECO:0000256" key="1">
    <source>
        <dbReference type="SAM" id="Phobius"/>
    </source>
</evidence>
<dbReference type="InterPro" id="IPR022185">
    <property type="entry name" value="DUF3712"/>
</dbReference>
<dbReference type="OrthoDB" id="10039566at2759"/>
<accession>A0A0M8MU40</accession>
<keyword evidence="3" id="KW-1185">Reference proteome</keyword>
<dbReference type="Pfam" id="PF12505">
    <property type="entry name" value="DUF3712"/>
    <property type="match status" value="1"/>
</dbReference>
<dbReference type="PANTHER" id="PTHR35895:SF1">
    <property type="entry name" value="LIPID-BINDING SERUM GLYCOPROTEIN C-TERMINAL DOMAIN-CONTAINING PROTEIN"/>
    <property type="match status" value="1"/>
</dbReference>
<protein>
    <submittedName>
        <fullName evidence="2">Uncharacterized protein</fullName>
    </submittedName>
</protein>
<evidence type="ECO:0000313" key="2">
    <source>
        <dbReference type="EMBL" id="KOS16817.1"/>
    </source>
</evidence>
<organism evidence="2 3">
    <name type="scientific">Escovopsis weberi</name>
    <dbReference type="NCBI Taxonomy" id="150374"/>
    <lineage>
        <taxon>Eukaryota</taxon>
        <taxon>Fungi</taxon>
        <taxon>Dikarya</taxon>
        <taxon>Ascomycota</taxon>
        <taxon>Pezizomycotina</taxon>
        <taxon>Sordariomycetes</taxon>
        <taxon>Hypocreomycetidae</taxon>
        <taxon>Hypocreales</taxon>
        <taxon>Hypocreaceae</taxon>
        <taxon>Escovopsis</taxon>
    </lineage>
</organism>
<dbReference type="STRING" id="150374.A0A0M8MU40"/>
<evidence type="ECO:0000313" key="3">
    <source>
        <dbReference type="Proteomes" id="UP000053831"/>
    </source>
</evidence>
<reference evidence="2 3" key="1">
    <citation type="submission" date="2015-07" db="EMBL/GenBank/DDBJ databases">
        <title>The genome of the fungus Escovopsis weberi, a specialized disease agent of ant agriculture.</title>
        <authorList>
            <person name="de Man T.J."/>
            <person name="Stajich J.E."/>
            <person name="Kubicek C.P."/>
            <person name="Chenthamara K."/>
            <person name="Atanasova L."/>
            <person name="Druzhinina I.S."/>
            <person name="Birnbaum S."/>
            <person name="Barribeau S.M."/>
            <person name="Teiling C."/>
            <person name="Suen G."/>
            <person name="Currie C."/>
            <person name="Gerardo N.M."/>
        </authorList>
    </citation>
    <scope>NUCLEOTIDE SEQUENCE [LARGE SCALE GENOMIC DNA]</scope>
</reference>
<dbReference type="EMBL" id="LGSR01000029">
    <property type="protein sequence ID" value="KOS16817.1"/>
    <property type="molecule type" value="Genomic_DNA"/>
</dbReference>
<dbReference type="GO" id="GO:0000329">
    <property type="term" value="C:fungal-type vacuole membrane"/>
    <property type="evidence" value="ECO:0007669"/>
    <property type="project" value="InterPro"/>
</dbReference>
<dbReference type="PANTHER" id="PTHR35895">
    <property type="entry name" value="CHROMOSOME 16, WHOLE GENOME SHOTGUN SEQUENCE"/>
    <property type="match status" value="1"/>
</dbReference>
<gene>
    <name evidence="2" type="ORF">ESCO_004776</name>
</gene>
<keyword evidence="1" id="KW-1133">Transmembrane helix</keyword>
<name>A0A0M8MU40_ESCWE</name>
<dbReference type="AlphaFoldDB" id="A0A0M8MU40"/>
<dbReference type="InterPro" id="IPR046368">
    <property type="entry name" value="Tag1"/>
</dbReference>
<proteinExistence type="predicted"/>
<dbReference type="Proteomes" id="UP000053831">
    <property type="component" value="Unassembled WGS sequence"/>
</dbReference>
<sequence length="341" mass="36993">MSDKQSSAQVENGSKPQKRGCCGFFKRFWWAILLVLIAIIVLVVCIIIFVAVPKIAQQKVNQAKLEIQGVRLAQASANRFRVDINSTITTDGKIKGDIDAFPGILYLTDAGDEVPFMNVSFPPTTADKFQTVNISQEVEIGDHDAFNRFTTYFFDNETLRVSLEGRTKVKAHGLSKKFGVDFKKTVELKGLNAFKGTTVSGGSILIKPENGANFKAVSHIPNPSVFSLDIGNTTFASNIDGNDIGNLTIQNLFIVPGNNDFPVTANLNQAKIINLVTGPKYCETGDVPVNLQGNSVLNNGEHLRYYELALASESQTVNMNIAAIIKSSLNVTIACLGSKSG</sequence>
<keyword evidence="1" id="KW-0472">Membrane</keyword>
<feature type="transmembrane region" description="Helical" evidence="1">
    <location>
        <begin position="28"/>
        <end position="52"/>
    </location>
</feature>